<proteinExistence type="predicted"/>
<dbReference type="Gene3D" id="3.80.10.10">
    <property type="entry name" value="Ribonuclease Inhibitor"/>
    <property type="match status" value="2"/>
</dbReference>
<reference evidence="1" key="1">
    <citation type="submission" date="2015-07" db="EMBL/GenBank/DDBJ databases">
        <title>Adaptation to a free-living lifestyle via gene acquisitions in the diplomonad Trepomonas sp. PC1.</title>
        <authorList>
            <person name="Xu F."/>
            <person name="Jerlstrom-Hultqvist J."/>
            <person name="Kolisko M."/>
            <person name="Simpson A.G.B."/>
            <person name="Roger A.J."/>
            <person name="Svard S.G."/>
            <person name="Andersson J.O."/>
        </authorList>
    </citation>
    <scope>NUCLEOTIDE SEQUENCE</scope>
    <source>
        <strain evidence="1">PC1</strain>
    </source>
</reference>
<dbReference type="PANTHER" id="PTHR45661">
    <property type="entry name" value="SURFACE ANTIGEN"/>
    <property type="match status" value="1"/>
</dbReference>
<organism evidence="1">
    <name type="scientific">Trepomonas sp. PC1</name>
    <dbReference type="NCBI Taxonomy" id="1076344"/>
    <lineage>
        <taxon>Eukaryota</taxon>
        <taxon>Metamonada</taxon>
        <taxon>Diplomonadida</taxon>
        <taxon>Hexamitidae</taxon>
        <taxon>Hexamitinae</taxon>
        <taxon>Trepomonas</taxon>
    </lineage>
</organism>
<dbReference type="AlphaFoldDB" id="A0A146K4C4"/>
<dbReference type="EMBL" id="GDID01005089">
    <property type="protein sequence ID" value="JAP91517.1"/>
    <property type="molecule type" value="Transcribed_RNA"/>
</dbReference>
<dbReference type="SUPFAM" id="SSF52058">
    <property type="entry name" value="L domain-like"/>
    <property type="match status" value="1"/>
</dbReference>
<name>A0A146K4C4_9EUKA</name>
<gene>
    <name evidence="1" type="ORF">TPC1_16850</name>
</gene>
<dbReference type="InterPro" id="IPR053139">
    <property type="entry name" value="Surface_bspA-like"/>
</dbReference>
<protein>
    <submittedName>
        <fullName evidence="1">Leucine rich repeats-containing protein</fullName>
    </submittedName>
</protein>
<sequence>LQKIEEATFKNWRSLHFVYAPDLQVIGNQAFMFCFNLKRIVGCKICTIGSKAFYYCYGFSFIDLKMVEKFGQRSFQDTNLSKIENKVCEIIPAQCFCNNKQLIQVDFNQLEYLDFEVFDGCIDLQHVRLPKVKGLSKANFQILTASADSSRCTKSVFKEPSRPLVTQFQVQKSALQKLSGSDCFELNRILYFNQKIYQKQKFSHIKGVILLKCREIDQCAFQQHQFLQFVLCPRLKKVNFNSFYQCQQLQKLYSRKLKVLNVASFGKCTVLKQISLEKAETIAESCFQDNQLIVNVSLPKCKFLGQDCFVGCSSLLQVVGEFKDEDFHQNDRLVVKDNEILFQEMLFGQKFVERAHFTKNLYQQRKMCNYILSIQSIGENFGK</sequence>
<dbReference type="InterPro" id="IPR026906">
    <property type="entry name" value="LRR_5"/>
</dbReference>
<dbReference type="Pfam" id="PF13306">
    <property type="entry name" value="LRR_5"/>
    <property type="match status" value="2"/>
</dbReference>
<dbReference type="InterPro" id="IPR032675">
    <property type="entry name" value="LRR_dom_sf"/>
</dbReference>
<feature type="non-terminal residue" evidence="1">
    <location>
        <position position="1"/>
    </location>
</feature>
<dbReference type="PANTHER" id="PTHR45661:SF3">
    <property type="entry name" value="IG-LIKE DOMAIN-CONTAINING PROTEIN"/>
    <property type="match status" value="1"/>
</dbReference>
<evidence type="ECO:0000313" key="1">
    <source>
        <dbReference type="EMBL" id="JAP91517.1"/>
    </source>
</evidence>
<accession>A0A146K4C4</accession>